<feature type="compositionally biased region" description="Polar residues" evidence="1">
    <location>
        <begin position="128"/>
        <end position="142"/>
    </location>
</feature>
<dbReference type="AlphaFoldDB" id="A0A6A2X8S4"/>
<feature type="compositionally biased region" description="Basic and acidic residues" evidence="1">
    <location>
        <begin position="103"/>
        <end position="112"/>
    </location>
</feature>
<feature type="compositionally biased region" description="Basic and acidic residues" evidence="1">
    <location>
        <begin position="1"/>
        <end position="12"/>
    </location>
</feature>
<evidence type="ECO:0000313" key="3">
    <source>
        <dbReference type="Proteomes" id="UP000436088"/>
    </source>
</evidence>
<sequence>MGKMFHSDDLNSKCKKSEKKERLDRQNDFSEKLKISNEIEDPVIEGRNISSTSKSILEDQLKEVHLDIDMLIHRKHELETFVEEKVQEADTLTSQIEELAPQLEKEKEECKRSQARLQKSGEHLGLNISGTSGDEENSNINIVSDDETNGLRTSYTQKALRGNTSPSKKRQWSNKDIPEGPIPDGKGCQAETIRSGKRSRWSERPSQSNIDKEMLKDSRASISLPSTSMVARADDDDVLKLKRRSKHHACSFYFFHLLRSSEIVTHSTRVMIRTWMSTEWMKKWYMWILFEFMS</sequence>
<dbReference type="PANTHER" id="PTHR38160">
    <property type="entry name" value="ZINC FINGER CCCH DOMAIN-CONTAINING PROTEIN 40"/>
    <property type="match status" value="1"/>
</dbReference>
<name>A0A6A2X8S4_HIBSY</name>
<organism evidence="2 3">
    <name type="scientific">Hibiscus syriacus</name>
    <name type="common">Rose of Sharon</name>
    <dbReference type="NCBI Taxonomy" id="106335"/>
    <lineage>
        <taxon>Eukaryota</taxon>
        <taxon>Viridiplantae</taxon>
        <taxon>Streptophyta</taxon>
        <taxon>Embryophyta</taxon>
        <taxon>Tracheophyta</taxon>
        <taxon>Spermatophyta</taxon>
        <taxon>Magnoliopsida</taxon>
        <taxon>eudicotyledons</taxon>
        <taxon>Gunneridae</taxon>
        <taxon>Pentapetalae</taxon>
        <taxon>rosids</taxon>
        <taxon>malvids</taxon>
        <taxon>Malvales</taxon>
        <taxon>Malvaceae</taxon>
        <taxon>Malvoideae</taxon>
        <taxon>Hibiscus</taxon>
    </lineage>
</organism>
<evidence type="ECO:0000313" key="2">
    <source>
        <dbReference type="EMBL" id="KAE8654799.1"/>
    </source>
</evidence>
<dbReference type="PANTHER" id="PTHR38160:SF1">
    <property type="entry name" value="ZINC FINGER CCCH DOMAIN-CONTAINING PROTEIN 40"/>
    <property type="match status" value="1"/>
</dbReference>
<evidence type="ECO:0000256" key="1">
    <source>
        <dbReference type="SAM" id="MobiDB-lite"/>
    </source>
</evidence>
<feature type="region of interest" description="Disordered" evidence="1">
    <location>
        <begin position="1"/>
        <end position="29"/>
    </location>
</feature>
<feature type="compositionally biased region" description="Polar residues" evidence="1">
    <location>
        <begin position="150"/>
        <end position="166"/>
    </location>
</feature>
<comment type="caution">
    <text evidence="2">The sequence shown here is derived from an EMBL/GenBank/DDBJ whole genome shotgun (WGS) entry which is preliminary data.</text>
</comment>
<dbReference type="EMBL" id="VEPZ02001784">
    <property type="protein sequence ID" value="KAE8654799.1"/>
    <property type="molecule type" value="Genomic_DNA"/>
</dbReference>
<gene>
    <name evidence="2" type="ORF">F3Y22_tig00117040pilonHSYRG00008</name>
</gene>
<keyword evidence="3" id="KW-1185">Reference proteome</keyword>
<dbReference type="InterPro" id="IPR045868">
    <property type="entry name" value="Znf_C3H13/40"/>
</dbReference>
<accession>A0A6A2X8S4</accession>
<feature type="compositionally biased region" description="Basic and acidic residues" evidence="1">
    <location>
        <begin position="18"/>
        <end position="29"/>
    </location>
</feature>
<reference evidence="2" key="1">
    <citation type="submission" date="2019-09" db="EMBL/GenBank/DDBJ databases">
        <title>Draft genome information of white flower Hibiscus syriacus.</title>
        <authorList>
            <person name="Kim Y.-M."/>
        </authorList>
    </citation>
    <scope>NUCLEOTIDE SEQUENCE [LARGE SCALE GENOMIC DNA]</scope>
    <source>
        <strain evidence="2">YM2019G1</strain>
    </source>
</reference>
<proteinExistence type="predicted"/>
<dbReference type="Proteomes" id="UP000436088">
    <property type="component" value="Unassembled WGS sequence"/>
</dbReference>
<dbReference type="GO" id="GO:0046872">
    <property type="term" value="F:metal ion binding"/>
    <property type="evidence" value="ECO:0007669"/>
    <property type="project" value="InterPro"/>
</dbReference>
<feature type="region of interest" description="Disordered" evidence="1">
    <location>
        <begin position="103"/>
        <end position="209"/>
    </location>
</feature>
<protein>
    <submittedName>
        <fullName evidence="2">Zinc finger C-x8-C-x5-C-x3-H type family protein</fullName>
    </submittedName>
</protein>